<dbReference type="EMBL" id="JAEKJA010000043">
    <property type="protein sequence ID" value="MBJ3778835.1"/>
    <property type="molecule type" value="Genomic_DNA"/>
</dbReference>
<comment type="caution">
    <text evidence="1">The sequence shown here is derived from an EMBL/GenBank/DDBJ whole genome shotgun (WGS) entry which is preliminary data.</text>
</comment>
<evidence type="ECO:0000313" key="2">
    <source>
        <dbReference type="Proteomes" id="UP000609531"/>
    </source>
</evidence>
<dbReference type="AlphaFoldDB" id="A0A934IU82"/>
<protein>
    <submittedName>
        <fullName evidence="1">Uncharacterized protein</fullName>
    </submittedName>
</protein>
<accession>A0A934IU82</accession>
<sequence length="148" mass="16412">MQVGEIAALPAEDLALLQDEATTAFDAAKRTKEWVESAIAMRFAERANAARLDDGKDTGTVRFEDGAVTIVADLPKRVDWDQSALGEIVERIRSAGEDPVDYVETTFKVPERRYAAWPPAIAKTFEPARTVRTGKQTFRLSLNTEVSR</sequence>
<name>A0A934IU82_9HYPH</name>
<reference evidence="1" key="1">
    <citation type="submission" date="2020-12" db="EMBL/GenBank/DDBJ databases">
        <title>Bacterial taxonomy.</title>
        <authorList>
            <person name="Pan X."/>
        </authorList>
    </citation>
    <scope>NUCLEOTIDE SEQUENCE</scope>
    <source>
        <strain evidence="1">B2012</strain>
    </source>
</reference>
<dbReference type="Proteomes" id="UP000609531">
    <property type="component" value="Unassembled WGS sequence"/>
</dbReference>
<gene>
    <name evidence="1" type="ORF">JCR33_24260</name>
</gene>
<organism evidence="1 2">
    <name type="scientific">Acuticoccus mangrovi</name>
    <dbReference type="NCBI Taxonomy" id="2796142"/>
    <lineage>
        <taxon>Bacteria</taxon>
        <taxon>Pseudomonadati</taxon>
        <taxon>Pseudomonadota</taxon>
        <taxon>Alphaproteobacteria</taxon>
        <taxon>Hyphomicrobiales</taxon>
        <taxon>Amorphaceae</taxon>
        <taxon>Acuticoccus</taxon>
    </lineage>
</organism>
<proteinExistence type="predicted"/>
<keyword evidence="2" id="KW-1185">Reference proteome</keyword>
<evidence type="ECO:0000313" key="1">
    <source>
        <dbReference type="EMBL" id="MBJ3778835.1"/>
    </source>
</evidence>